<feature type="transmembrane region" description="Helical" evidence="1">
    <location>
        <begin position="62"/>
        <end position="82"/>
    </location>
</feature>
<evidence type="ECO:0000313" key="3">
    <source>
        <dbReference type="Proteomes" id="UP001595604"/>
    </source>
</evidence>
<dbReference type="PANTHER" id="PTHR34980">
    <property type="entry name" value="INNER MEMBRANE PROTEIN-RELATED-RELATED"/>
    <property type="match status" value="1"/>
</dbReference>
<organism evidence="2 3">
    <name type="scientific">Novosphingobium bradum</name>
    <dbReference type="NCBI Taxonomy" id="1737444"/>
    <lineage>
        <taxon>Bacteria</taxon>
        <taxon>Pseudomonadati</taxon>
        <taxon>Pseudomonadota</taxon>
        <taxon>Alphaproteobacteria</taxon>
        <taxon>Sphingomonadales</taxon>
        <taxon>Sphingomonadaceae</taxon>
        <taxon>Novosphingobium</taxon>
    </lineage>
</organism>
<dbReference type="PANTHER" id="PTHR34980:SF2">
    <property type="entry name" value="INNER MEMBRANE PROTEIN YHAH-RELATED"/>
    <property type="match status" value="1"/>
</dbReference>
<sequence length="137" mass="15479">MEWMILPYRRYAEFTGRSRRREYWMFVLFQVLVSLAIGLVFGRPTYTTGGGMMAGAMMVQGTGGLIQNLFSLVSLVPGLAVAVRRLHDQDRSGWLLLLILIPFLGWFALLVFMCLEGTRGANRFGPDPKNPTDLETF</sequence>
<reference evidence="3" key="1">
    <citation type="journal article" date="2019" name="Int. J. Syst. Evol. Microbiol.">
        <title>The Global Catalogue of Microorganisms (GCM) 10K type strain sequencing project: providing services to taxonomists for standard genome sequencing and annotation.</title>
        <authorList>
            <consortium name="The Broad Institute Genomics Platform"/>
            <consortium name="The Broad Institute Genome Sequencing Center for Infectious Disease"/>
            <person name="Wu L."/>
            <person name="Ma J."/>
        </authorList>
    </citation>
    <scope>NUCLEOTIDE SEQUENCE [LARGE SCALE GENOMIC DNA]</scope>
    <source>
        <strain evidence="3">KCTC 42984</strain>
    </source>
</reference>
<evidence type="ECO:0000313" key="2">
    <source>
        <dbReference type="EMBL" id="MFC3173913.1"/>
    </source>
</evidence>
<feature type="transmembrane region" description="Helical" evidence="1">
    <location>
        <begin position="23"/>
        <end position="42"/>
    </location>
</feature>
<keyword evidence="1" id="KW-1133">Transmembrane helix</keyword>
<evidence type="ECO:0000256" key="1">
    <source>
        <dbReference type="SAM" id="Phobius"/>
    </source>
</evidence>
<proteinExistence type="predicted"/>
<feature type="transmembrane region" description="Helical" evidence="1">
    <location>
        <begin position="94"/>
        <end position="113"/>
    </location>
</feature>
<dbReference type="EMBL" id="JBHRTQ010000007">
    <property type="protein sequence ID" value="MFC3173913.1"/>
    <property type="molecule type" value="Genomic_DNA"/>
</dbReference>
<accession>A0ABV7IMK1</accession>
<dbReference type="Proteomes" id="UP001595604">
    <property type="component" value="Unassembled WGS sequence"/>
</dbReference>
<name>A0ABV7IMK1_9SPHN</name>
<dbReference type="RefSeq" id="WP_379509294.1">
    <property type="nucleotide sequence ID" value="NZ_JBHRTQ010000007.1"/>
</dbReference>
<protein>
    <submittedName>
        <fullName evidence="2">DUF805 domain-containing protein</fullName>
    </submittedName>
</protein>
<comment type="caution">
    <text evidence="2">The sequence shown here is derived from an EMBL/GenBank/DDBJ whole genome shotgun (WGS) entry which is preliminary data.</text>
</comment>
<gene>
    <name evidence="2" type="ORF">ACFOD9_06585</name>
</gene>
<dbReference type="Pfam" id="PF05656">
    <property type="entry name" value="DUF805"/>
    <property type="match status" value="1"/>
</dbReference>
<keyword evidence="1" id="KW-0812">Transmembrane</keyword>
<dbReference type="InterPro" id="IPR008523">
    <property type="entry name" value="DUF805"/>
</dbReference>
<keyword evidence="3" id="KW-1185">Reference proteome</keyword>
<keyword evidence="1" id="KW-0472">Membrane</keyword>